<keyword evidence="2" id="KW-0614">Plasmid</keyword>
<accession>A0A6C0PBV3</accession>
<dbReference type="EMBL" id="CP048288">
    <property type="protein sequence ID" value="QHW35631.1"/>
    <property type="molecule type" value="Genomic_DNA"/>
</dbReference>
<keyword evidence="3" id="KW-1185">Reference proteome</keyword>
<dbReference type="KEGG" id="prz:GZH47_32555"/>
<gene>
    <name evidence="1" type="ORF">GZH47_32555</name>
    <name evidence="2" type="ORF">GZH47_33800</name>
</gene>
<dbReference type="RefSeq" id="WP_162645764.1">
    <property type="nucleotide sequence ID" value="NZ_CP048288.1"/>
</dbReference>
<organism evidence="2 3">
    <name type="scientific">Paenibacillus rhizovicinus</name>
    <dbReference type="NCBI Taxonomy" id="2704463"/>
    <lineage>
        <taxon>Bacteria</taxon>
        <taxon>Bacillati</taxon>
        <taxon>Bacillota</taxon>
        <taxon>Bacilli</taxon>
        <taxon>Bacillales</taxon>
        <taxon>Paenibacillaceae</taxon>
        <taxon>Paenibacillus</taxon>
    </lineage>
</organism>
<dbReference type="AlphaFoldDB" id="A0A6C0PBV3"/>
<name>A0A6C0PBV3_9BACL</name>
<reference evidence="2 3" key="1">
    <citation type="submission" date="2020-02" db="EMBL/GenBank/DDBJ databases">
        <title>Paenibacillus sp. nov., isolated from rhizosphere soil of tomato.</title>
        <authorList>
            <person name="Weon H.-Y."/>
            <person name="Lee S.A."/>
        </authorList>
    </citation>
    <scope>NUCLEOTIDE SEQUENCE [LARGE SCALE GENOMIC DNA]</scope>
    <source>
        <strain evidence="2 3">14171R-81</strain>
        <plasmid evidence="2 3">unnamed2</plasmid>
    </source>
</reference>
<dbReference type="Proteomes" id="UP000479114">
    <property type="component" value="Plasmid unnamed2"/>
</dbReference>
<evidence type="ECO:0000313" key="2">
    <source>
        <dbReference type="EMBL" id="QHW35865.1"/>
    </source>
</evidence>
<proteinExistence type="predicted"/>
<protein>
    <submittedName>
        <fullName evidence="2">Uncharacterized protein</fullName>
    </submittedName>
</protein>
<evidence type="ECO:0000313" key="3">
    <source>
        <dbReference type="Proteomes" id="UP000479114"/>
    </source>
</evidence>
<geneLocation type="plasmid" evidence="2 3">
    <name>unnamed2</name>
</geneLocation>
<sequence length="817" mass="93045">MGKFLNDFLLTMPETQRKKLMELLESRQRQGIIKSETELAAELERLLKGLDRRDGKPTFTPRNQSELTSSESYNANMQEIEFDLATLFDVSDQLDRLLTDNQQLTRSMLADIQKKIAALDSRLERHKLVMSNTDGFLSGVHEQFKAPQYTETSSDALLLLQKERQGNYLPPEYMAETVVDRLQLSSAQTIDQLKNPYGAKLARIEVKNRTGMVAGNPKYTIDYAIDSSQESFWAEVILADAPLEHNIDDIWNHDYKNTPTTGALCELEITLNGVTPVSEITFDPYCGFPMQIVSIHGYESSVYDGNVYELVTPVHESPYQRSQTSNTQMSFQFPSVEISKLRVLIRQENYAKENFIVNKDEANQAELWDKIAGNRQLTQDFKQPGESIAEFDKKNEISGWSRYLTALQDWAKEKGEQAKGVLDAAKQAMEVVKTGQYTNPMQLALRAIAPNQKKTQAETEGTLASEWQPVSKYTYLYGAYNISIVGRRYNQQSIYVSKPLPLASNLKTVTLTTVEKHQTIDMDQGDKAPITDIEFYLGYTKNPDPGSWKPILPSNKAYVEGELLMGNTVGEEYEELKDTIQFSFRFQAISNDTVTIRRNGEPLPAFMYKLSVDGKKIGILRDFYSPASTYTASYKPSDDAYFVDIDQALIEPLQYINDNGETGETFDAVDANYTVTLKHTPYIFREQVFSYDGENERYNQDSSQFNAADMYYPIIVRVGGVEYTNITNYTNGTYDKERLQATSGEKVFAQIGSKIYFPTTPTVDELKDITVDYYYLTTDVRLKAILRRNHAGYESITPALYNYTLRCQSYDQEVRNV</sequence>
<dbReference type="KEGG" id="prz:GZH47_33800"/>
<evidence type="ECO:0000313" key="1">
    <source>
        <dbReference type="EMBL" id="QHW35631.1"/>
    </source>
</evidence>
<dbReference type="EMBL" id="CP048288">
    <property type="protein sequence ID" value="QHW35865.1"/>
    <property type="molecule type" value="Genomic_DNA"/>
</dbReference>